<reference evidence="2" key="1">
    <citation type="submission" date="2016-10" db="EMBL/GenBank/DDBJ databases">
        <authorList>
            <person name="Varghese N."/>
            <person name="Submissions S."/>
        </authorList>
    </citation>
    <scope>NUCLEOTIDE SEQUENCE [LARGE SCALE GENOMIC DNA]</scope>
    <source>
        <strain evidence="2">DSM 8987</strain>
    </source>
</reference>
<proteinExistence type="predicted"/>
<protein>
    <submittedName>
        <fullName evidence="1">Uncharacterized protein</fullName>
    </submittedName>
</protein>
<accession>A0A1G7B2K5</accession>
<gene>
    <name evidence="1" type="ORF">SAMN05661003_10538</name>
</gene>
<dbReference type="EMBL" id="FNAQ01000005">
    <property type="protein sequence ID" value="SDE21354.1"/>
    <property type="molecule type" value="Genomic_DNA"/>
</dbReference>
<dbReference type="Proteomes" id="UP000243205">
    <property type="component" value="Unassembled WGS sequence"/>
</dbReference>
<organism evidence="1 2">
    <name type="scientific">Desulfuromonas thiophila</name>
    <dbReference type="NCBI Taxonomy" id="57664"/>
    <lineage>
        <taxon>Bacteria</taxon>
        <taxon>Pseudomonadati</taxon>
        <taxon>Thermodesulfobacteriota</taxon>
        <taxon>Desulfuromonadia</taxon>
        <taxon>Desulfuromonadales</taxon>
        <taxon>Desulfuromonadaceae</taxon>
        <taxon>Desulfuromonas</taxon>
    </lineage>
</organism>
<sequence length="133" mass="15023">MPLAYLRGYRLQAKKEGQEAVIDLPSLAEKLMARRLMDKSFFSMTHEEVIYLCEAVLSCPSDAVPVDGWQPPRIERGELIFPADCHPQYRWWTPGGRSLRQTLAELGAPEEIVARYVPDRRGLGARPKGGARD</sequence>
<keyword evidence="2" id="KW-1185">Reference proteome</keyword>
<evidence type="ECO:0000313" key="2">
    <source>
        <dbReference type="Proteomes" id="UP000243205"/>
    </source>
</evidence>
<name>A0A1G7B2K5_9BACT</name>
<dbReference type="STRING" id="57664.SAMN05661003_10538"/>
<evidence type="ECO:0000313" key="1">
    <source>
        <dbReference type="EMBL" id="SDE21354.1"/>
    </source>
</evidence>
<dbReference type="AlphaFoldDB" id="A0A1G7B2K5"/>